<dbReference type="CDD" id="cd02440">
    <property type="entry name" value="AdoMet_MTases"/>
    <property type="match status" value="1"/>
</dbReference>
<evidence type="ECO:0000256" key="2">
    <source>
        <dbReference type="ARBA" id="ARBA00022691"/>
    </source>
</evidence>
<comment type="catalytic activity">
    <reaction evidence="6">
        <text>arsenic triglutathione + [thioredoxin]-dithiol + S-adenosyl-L-methionine + 2 H2O = methylarsonous acid + [thioredoxin]-disulfide + 3 glutathione + S-adenosyl-L-homocysteine + H(+)</text>
        <dbReference type="Rhea" id="RHEA:69460"/>
        <dbReference type="Rhea" id="RHEA-COMP:10698"/>
        <dbReference type="Rhea" id="RHEA-COMP:10700"/>
        <dbReference type="ChEBI" id="CHEBI:15377"/>
        <dbReference type="ChEBI" id="CHEBI:15378"/>
        <dbReference type="ChEBI" id="CHEBI:17826"/>
        <dbReference type="ChEBI" id="CHEBI:29950"/>
        <dbReference type="ChEBI" id="CHEBI:50058"/>
        <dbReference type="ChEBI" id="CHEBI:57856"/>
        <dbReference type="ChEBI" id="CHEBI:57925"/>
        <dbReference type="ChEBI" id="CHEBI:59789"/>
        <dbReference type="ChEBI" id="CHEBI:183640"/>
        <dbReference type="EC" id="2.1.1.137"/>
    </reaction>
</comment>
<dbReference type="AlphaFoldDB" id="A0A1H0A5B7"/>
<accession>A0A1H0A5B7</accession>
<feature type="compositionally biased region" description="Basic and acidic residues" evidence="9">
    <location>
        <begin position="10"/>
        <end position="23"/>
    </location>
</feature>
<keyword evidence="1 11" id="KW-0808">Transferase</keyword>
<evidence type="ECO:0000256" key="6">
    <source>
        <dbReference type="ARBA" id="ARBA00047941"/>
    </source>
</evidence>
<keyword evidence="2" id="KW-0949">S-adenosyl-L-methionine</keyword>
<evidence type="ECO:0000256" key="9">
    <source>
        <dbReference type="SAM" id="MobiDB-lite"/>
    </source>
</evidence>
<dbReference type="InterPro" id="IPR026669">
    <property type="entry name" value="Arsenite_MeTrfase-like"/>
</dbReference>
<evidence type="ECO:0000256" key="4">
    <source>
        <dbReference type="ARBA" id="ARBA00034521"/>
    </source>
</evidence>
<dbReference type="RefSeq" id="WP_089735741.1">
    <property type="nucleotide sequence ID" value="NZ_FNIA01000025.1"/>
</dbReference>
<dbReference type="PANTHER" id="PTHR43675">
    <property type="entry name" value="ARSENITE METHYLTRANSFERASE"/>
    <property type="match status" value="1"/>
</dbReference>
<dbReference type="PANTHER" id="PTHR43675:SF8">
    <property type="entry name" value="ARSENITE METHYLTRANSFERASE"/>
    <property type="match status" value="1"/>
</dbReference>
<gene>
    <name evidence="11" type="ORF">SAMN05192554_12514</name>
</gene>
<protein>
    <recommendedName>
        <fullName evidence="5">Arsenite methyltransferase</fullName>
        <ecNumber evidence="4">2.1.1.137</ecNumber>
    </recommendedName>
</protein>
<proteinExistence type="inferred from homology"/>
<dbReference type="InterPro" id="IPR029063">
    <property type="entry name" value="SAM-dependent_MTases_sf"/>
</dbReference>
<evidence type="ECO:0000256" key="8">
    <source>
        <dbReference type="ARBA" id="ARBA00048428"/>
    </source>
</evidence>
<dbReference type="NCBIfam" id="NF008823">
    <property type="entry name" value="PRK11873.1"/>
    <property type="match status" value="1"/>
</dbReference>
<dbReference type="Gene3D" id="3.40.50.150">
    <property type="entry name" value="Vaccinia Virus protein VP39"/>
    <property type="match status" value="1"/>
</dbReference>
<dbReference type="SUPFAM" id="SSF53335">
    <property type="entry name" value="S-adenosyl-L-methionine-dependent methyltransferases"/>
    <property type="match status" value="1"/>
</dbReference>
<evidence type="ECO:0000259" key="10">
    <source>
        <dbReference type="Pfam" id="PF13847"/>
    </source>
</evidence>
<sequence>MSVTETPAATRDDADQLDAKTQRTAVRERYGRIAAESGSCCDDTASCCGETAAEDTQVSTQHGYSADDLAAVAGDANLNLGCGNPTAIASLDAGDTVLDLGSGGGFDCFLAAREVGPDGHVVGVDMTPEMVETARDNVAANDASNVEFRLGEIEHLPVADASVDVVISNCVVNLSPDKPQVFREAYRVLRPGGRVAISDVVLTADLPTDLRTDPESVAACVAGAATISALESMLTEAGFVHVTIEPKADSDEFIREWDDALDLSEYIVAATIEAERPEAGA</sequence>
<evidence type="ECO:0000313" key="11">
    <source>
        <dbReference type="EMBL" id="SDN28982.1"/>
    </source>
</evidence>
<name>A0A1H0A5B7_9EURY</name>
<dbReference type="EMBL" id="FNIA01000025">
    <property type="protein sequence ID" value="SDN28982.1"/>
    <property type="molecule type" value="Genomic_DNA"/>
</dbReference>
<feature type="domain" description="Methyltransferase" evidence="10">
    <location>
        <begin position="92"/>
        <end position="238"/>
    </location>
</feature>
<dbReference type="OrthoDB" id="57427at2157"/>
<comment type="similarity">
    <text evidence="3">Belongs to the methyltransferase superfamily. Arsenite methyltransferase family.</text>
</comment>
<evidence type="ECO:0000256" key="5">
    <source>
        <dbReference type="ARBA" id="ARBA00034545"/>
    </source>
</evidence>
<reference evidence="11 12" key="1">
    <citation type="submission" date="2016-10" db="EMBL/GenBank/DDBJ databases">
        <authorList>
            <person name="de Groot N.N."/>
        </authorList>
    </citation>
    <scope>NUCLEOTIDE SEQUENCE [LARGE SCALE GENOMIC DNA]</scope>
    <source>
        <strain evidence="12">EB21,IBRC-M 10013,KCTC 4048</strain>
    </source>
</reference>
<evidence type="ECO:0000256" key="7">
    <source>
        <dbReference type="ARBA" id="ARBA00047943"/>
    </source>
</evidence>
<dbReference type="Pfam" id="PF13847">
    <property type="entry name" value="Methyltransf_31"/>
    <property type="match status" value="1"/>
</dbReference>
<dbReference type="EC" id="2.1.1.137" evidence="4"/>
<dbReference type="InterPro" id="IPR025714">
    <property type="entry name" value="Methyltranfer_dom"/>
</dbReference>
<dbReference type="STRING" id="996166.SAMN05192554_12514"/>
<dbReference type="GO" id="GO:0032259">
    <property type="term" value="P:methylation"/>
    <property type="evidence" value="ECO:0007669"/>
    <property type="project" value="UniProtKB-KW"/>
</dbReference>
<dbReference type="Proteomes" id="UP000199370">
    <property type="component" value="Unassembled WGS sequence"/>
</dbReference>
<organism evidence="11 12">
    <name type="scientific">Haloarchaeobius iranensis</name>
    <dbReference type="NCBI Taxonomy" id="996166"/>
    <lineage>
        <taxon>Archaea</taxon>
        <taxon>Methanobacteriati</taxon>
        <taxon>Methanobacteriota</taxon>
        <taxon>Stenosarchaea group</taxon>
        <taxon>Halobacteria</taxon>
        <taxon>Halobacteriales</taxon>
        <taxon>Halorubellaceae</taxon>
        <taxon>Haloarchaeobius</taxon>
    </lineage>
</organism>
<comment type="catalytic activity">
    <reaction evidence="7">
        <text>arsenic triglutathione + 2 [thioredoxin]-dithiol + 2 S-adenosyl-L-methionine + H2O = dimethylarsinous acid + 2 [thioredoxin]-disulfide + 3 glutathione + 2 S-adenosyl-L-homocysteine + 2 H(+)</text>
        <dbReference type="Rhea" id="RHEA:69464"/>
        <dbReference type="Rhea" id="RHEA-COMP:10698"/>
        <dbReference type="Rhea" id="RHEA-COMP:10700"/>
        <dbReference type="ChEBI" id="CHEBI:15377"/>
        <dbReference type="ChEBI" id="CHEBI:15378"/>
        <dbReference type="ChEBI" id="CHEBI:23808"/>
        <dbReference type="ChEBI" id="CHEBI:29950"/>
        <dbReference type="ChEBI" id="CHEBI:50058"/>
        <dbReference type="ChEBI" id="CHEBI:57856"/>
        <dbReference type="ChEBI" id="CHEBI:57925"/>
        <dbReference type="ChEBI" id="CHEBI:59789"/>
        <dbReference type="ChEBI" id="CHEBI:183640"/>
        <dbReference type="EC" id="2.1.1.137"/>
    </reaction>
</comment>
<evidence type="ECO:0000256" key="1">
    <source>
        <dbReference type="ARBA" id="ARBA00022679"/>
    </source>
</evidence>
<comment type="catalytic activity">
    <reaction evidence="8">
        <text>arsenic triglutathione + 3 [thioredoxin]-dithiol + 3 S-adenosyl-L-methionine = trimethylarsine + 3 [thioredoxin]-disulfide + 3 glutathione + 3 S-adenosyl-L-homocysteine + 3 H(+)</text>
        <dbReference type="Rhea" id="RHEA:69432"/>
        <dbReference type="Rhea" id="RHEA-COMP:10698"/>
        <dbReference type="Rhea" id="RHEA-COMP:10700"/>
        <dbReference type="ChEBI" id="CHEBI:15378"/>
        <dbReference type="ChEBI" id="CHEBI:27130"/>
        <dbReference type="ChEBI" id="CHEBI:29950"/>
        <dbReference type="ChEBI" id="CHEBI:50058"/>
        <dbReference type="ChEBI" id="CHEBI:57856"/>
        <dbReference type="ChEBI" id="CHEBI:57925"/>
        <dbReference type="ChEBI" id="CHEBI:59789"/>
        <dbReference type="ChEBI" id="CHEBI:183640"/>
        <dbReference type="EC" id="2.1.1.137"/>
    </reaction>
</comment>
<keyword evidence="12" id="KW-1185">Reference proteome</keyword>
<dbReference type="GO" id="GO:0030791">
    <property type="term" value="F:arsenite methyltransferase activity"/>
    <property type="evidence" value="ECO:0007669"/>
    <property type="project" value="UniProtKB-EC"/>
</dbReference>
<evidence type="ECO:0000313" key="12">
    <source>
        <dbReference type="Proteomes" id="UP000199370"/>
    </source>
</evidence>
<keyword evidence="11" id="KW-0489">Methyltransferase</keyword>
<evidence type="ECO:0000256" key="3">
    <source>
        <dbReference type="ARBA" id="ARBA00034487"/>
    </source>
</evidence>
<feature type="region of interest" description="Disordered" evidence="9">
    <location>
        <begin position="1"/>
        <end position="23"/>
    </location>
</feature>